<feature type="domain" description="YqbQ/XkdQ" evidence="1">
    <location>
        <begin position="23"/>
        <end position="316"/>
    </location>
</feature>
<proteinExistence type="predicted"/>
<dbReference type="Pfam" id="PF24032">
    <property type="entry name" value="YQBQ"/>
    <property type="match status" value="1"/>
</dbReference>
<evidence type="ECO:0000259" key="1">
    <source>
        <dbReference type="Pfam" id="PF24032"/>
    </source>
</evidence>
<sequence>MFTMLVNSKTESHNITDIVTSATWSGNYNQAARKLEFSVAVSPTDRFLPQPFIGVGNMVKFFTSDGIERFRGYVFTKEKSSNGSEMAITAYDGGIYLLKSKATFNFKKMLPAQVTKKVCDEVGVPTGQLANPGTVVSFIADGETIYDIIMTAYTYISKLNGVKYMAVMNDGKLNVIQKGKTVVQYALSPTIEPNSTLISDSTYNESIENMVNKVKIYDDKQNQIGKVENAEWIKDYGVLQDIYTKEQNKNPNTVAKNMLRGLGRTASIEGLGDIECVTGRAVRVKEPYTGLDGLFFIDEDEHKFQDGQHTMNLELSFQNMMDEKDEV</sequence>
<accession>A0A8S5SLI1</accession>
<protein>
    <submittedName>
        <fullName evidence="2">43 kDa tail protein</fullName>
    </submittedName>
</protein>
<dbReference type="EMBL" id="BK032625">
    <property type="protein sequence ID" value="DAF51917.1"/>
    <property type="molecule type" value="Genomic_DNA"/>
</dbReference>
<organism evidence="2">
    <name type="scientific">Siphoviridae sp. ctOb14</name>
    <dbReference type="NCBI Taxonomy" id="2827862"/>
    <lineage>
        <taxon>Viruses</taxon>
        <taxon>Duplodnaviria</taxon>
        <taxon>Heunggongvirae</taxon>
        <taxon>Uroviricota</taxon>
        <taxon>Caudoviricetes</taxon>
    </lineage>
</organism>
<evidence type="ECO:0000313" key="2">
    <source>
        <dbReference type="EMBL" id="DAF51917.1"/>
    </source>
</evidence>
<dbReference type="InterPro" id="IPR056937">
    <property type="entry name" value="YqbQ/XkdQ"/>
</dbReference>
<name>A0A8S5SLI1_9CAUD</name>
<reference evidence="2" key="1">
    <citation type="journal article" date="2021" name="Proc. Natl. Acad. Sci. U.S.A.">
        <title>A Catalog of Tens of Thousands of Viruses from Human Metagenomes Reveals Hidden Associations with Chronic Diseases.</title>
        <authorList>
            <person name="Tisza M.J."/>
            <person name="Buck C.B."/>
        </authorList>
    </citation>
    <scope>NUCLEOTIDE SEQUENCE</scope>
    <source>
        <strain evidence="2">CtOb14</strain>
    </source>
</reference>